<keyword evidence="3" id="KW-0347">Helicase</keyword>
<dbReference type="AlphaFoldDB" id="A0A8H7NUA1"/>
<dbReference type="GO" id="GO:0005524">
    <property type="term" value="F:ATP binding"/>
    <property type="evidence" value="ECO:0007669"/>
    <property type="project" value="UniProtKB-KW"/>
</dbReference>
<evidence type="ECO:0000313" key="6">
    <source>
        <dbReference type="EMBL" id="KAF9803982.1"/>
    </source>
</evidence>
<accession>A0A8H7NUA1</accession>
<dbReference type="PANTHER" id="PTHR43788">
    <property type="entry name" value="DNA2/NAM7 HELICASE FAMILY MEMBER"/>
    <property type="match status" value="1"/>
</dbReference>
<evidence type="ECO:0000256" key="2">
    <source>
        <dbReference type="ARBA" id="ARBA00022801"/>
    </source>
</evidence>
<evidence type="ECO:0000256" key="4">
    <source>
        <dbReference type="ARBA" id="ARBA00022840"/>
    </source>
</evidence>
<dbReference type="SUPFAM" id="SSF52540">
    <property type="entry name" value="P-loop containing nucleoside triphosphate hydrolases"/>
    <property type="match status" value="1"/>
</dbReference>
<dbReference type="InterPro" id="IPR050534">
    <property type="entry name" value="Coronavir_polyprotein_1ab"/>
</dbReference>
<keyword evidence="4" id="KW-0067">ATP-binding</keyword>
<keyword evidence="1" id="KW-0547">Nucleotide-binding</keyword>
<dbReference type="Proteomes" id="UP000639403">
    <property type="component" value="Unassembled WGS sequence"/>
</dbReference>
<reference evidence="6" key="2">
    <citation type="journal article" name="Front. Microbiol.">
        <title>Degradative Capacity of Two Strains of Rhodonia placenta: From Phenotype to Genotype.</title>
        <authorList>
            <person name="Kolle M."/>
            <person name="Horta M.A.C."/>
            <person name="Nowrousian M."/>
            <person name="Ohm R.A."/>
            <person name="Benz J.P."/>
            <person name="Pilgard A."/>
        </authorList>
    </citation>
    <scope>NUCLEOTIDE SEQUENCE</scope>
    <source>
        <strain evidence="6">FPRL280</strain>
    </source>
</reference>
<organism evidence="6 7">
    <name type="scientific">Rhodonia placenta</name>
    <dbReference type="NCBI Taxonomy" id="104341"/>
    <lineage>
        <taxon>Eukaryota</taxon>
        <taxon>Fungi</taxon>
        <taxon>Dikarya</taxon>
        <taxon>Basidiomycota</taxon>
        <taxon>Agaricomycotina</taxon>
        <taxon>Agaricomycetes</taxon>
        <taxon>Polyporales</taxon>
        <taxon>Adustoporiaceae</taxon>
        <taxon>Rhodonia</taxon>
    </lineage>
</organism>
<evidence type="ECO:0000313" key="7">
    <source>
        <dbReference type="Proteomes" id="UP000639403"/>
    </source>
</evidence>
<dbReference type="EMBL" id="JADOXO010000462">
    <property type="protein sequence ID" value="KAF9803982.1"/>
    <property type="molecule type" value="Genomic_DNA"/>
</dbReference>
<evidence type="ECO:0000256" key="3">
    <source>
        <dbReference type="ARBA" id="ARBA00022806"/>
    </source>
</evidence>
<evidence type="ECO:0000256" key="1">
    <source>
        <dbReference type="ARBA" id="ARBA00022741"/>
    </source>
</evidence>
<dbReference type="GO" id="GO:0016787">
    <property type="term" value="F:hydrolase activity"/>
    <property type="evidence" value="ECO:0007669"/>
    <property type="project" value="UniProtKB-KW"/>
</dbReference>
<dbReference type="Gene3D" id="3.40.50.300">
    <property type="entry name" value="P-loop containing nucleotide triphosphate hydrolases"/>
    <property type="match status" value="1"/>
</dbReference>
<sequence>MHLFHKFKELQKICFFGDPEQLPPYGKETAPGIQTIFDIEHLNAAAFFLNTQYRMPQPVGQFISQHIYRSRLRSKHDIEDMSCVQFVDVFKGEETKVGSSWMNMEEVHAVVNLVRYYYKSKDFCIITPYDPQRGAIQRSLKAAGLPWDMVYNVDSFQGTYTISRETRYSP</sequence>
<reference evidence="6" key="1">
    <citation type="submission" date="2020-11" db="EMBL/GenBank/DDBJ databases">
        <authorList>
            <person name="Koelle M."/>
            <person name="Horta M.A.C."/>
            <person name="Nowrousian M."/>
            <person name="Ohm R.A."/>
            <person name="Benz P."/>
            <person name="Pilgard A."/>
        </authorList>
    </citation>
    <scope>NUCLEOTIDE SEQUENCE</scope>
    <source>
        <strain evidence="6">FPRL280</strain>
    </source>
</reference>
<dbReference type="InterPro" id="IPR041679">
    <property type="entry name" value="DNA2/NAM7-like_C"/>
</dbReference>
<dbReference type="Pfam" id="PF13087">
    <property type="entry name" value="AAA_12"/>
    <property type="match status" value="1"/>
</dbReference>
<gene>
    <name evidence="6" type="ORF">IEO21_09498</name>
</gene>
<evidence type="ECO:0000259" key="5">
    <source>
        <dbReference type="Pfam" id="PF13087"/>
    </source>
</evidence>
<name>A0A8H7NUA1_9APHY</name>
<protein>
    <recommendedName>
        <fullName evidence="5">DNA2/NAM7 helicase-like C-terminal domain-containing protein</fullName>
    </recommendedName>
</protein>
<dbReference type="GO" id="GO:0043139">
    <property type="term" value="F:5'-3' DNA helicase activity"/>
    <property type="evidence" value="ECO:0007669"/>
    <property type="project" value="TreeGrafter"/>
</dbReference>
<dbReference type="InterPro" id="IPR027417">
    <property type="entry name" value="P-loop_NTPase"/>
</dbReference>
<comment type="caution">
    <text evidence="6">The sequence shown here is derived from an EMBL/GenBank/DDBJ whole genome shotgun (WGS) entry which is preliminary data.</text>
</comment>
<dbReference type="PANTHER" id="PTHR43788:SF8">
    <property type="entry name" value="DNA-BINDING PROTEIN SMUBP-2"/>
    <property type="match status" value="1"/>
</dbReference>
<proteinExistence type="predicted"/>
<feature type="domain" description="DNA2/NAM7 helicase-like C-terminal" evidence="5">
    <location>
        <begin position="43"/>
        <end position="159"/>
    </location>
</feature>
<keyword evidence="2" id="KW-0378">Hydrolase</keyword>